<feature type="compositionally biased region" description="Polar residues" evidence="9">
    <location>
        <begin position="1188"/>
        <end position="1200"/>
    </location>
</feature>
<evidence type="ECO:0000259" key="11">
    <source>
        <dbReference type="PROSITE" id="PS51194"/>
    </source>
</evidence>
<dbReference type="InterPro" id="IPR052583">
    <property type="entry name" value="ATP-helicase/E3_Ub-Ligase"/>
</dbReference>
<dbReference type="Pfam" id="PF00271">
    <property type="entry name" value="Helicase_C"/>
    <property type="match status" value="1"/>
</dbReference>
<reference evidence="12 13" key="1">
    <citation type="submission" date="2022-12" db="EMBL/GenBank/DDBJ databases">
        <title>Genomic features and morphological characterization of a novel Knufia sp. strain isolated from spacecraft assembly facility.</title>
        <authorList>
            <person name="Teixeira M."/>
            <person name="Chander A.M."/>
            <person name="Stajich J.E."/>
            <person name="Venkateswaran K."/>
        </authorList>
    </citation>
    <scope>NUCLEOTIDE SEQUENCE [LARGE SCALE GENOMIC DNA]</scope>
    <source>
        <strain evidence="12 13">FJI-L2-BK-P2</strain>
    </source>
</reference>
<dbReference type="PANTHER" id="PTHR45865">
    <property type="entry name" value="E3 UBIQUITIN-PROTEIN LIGASE SHPRH FAMILY MEMBER"/>
    <property type="match status" value="1"/>
</dbReference>
<feature type="compositionally biased region" description="Basic and acidic residues" evidence="9">
    <location>
        <begin position="1"/>
        <end position="18"/>
    </location>
</feature>
<evidence type="ECO:0000256" key="7">
    <source>
        <dbReference type="PROSITE-ProRule" id="PRU00175"/>
    </source>
</evidence>
<dbReference type="InterPro" id="IPR001650">
    <property type="entry name" value="Helicase_C-like"/>
</dbReference>
<dbReference type="InterPro" id="IPR038718">
    <property type="entry name" value="SNF2-like_sf"/>
</dbReference>
<dbReference type="GO" id="GO:0006974">
    <property type="term" value="P:DNA damage response"/>
    <property type="evidence" value="ECO:0007669"/>
    <property type="project" value="TreeGrafter"/>
</dbReference>
<feature type="domain" description="RING-type" evidence="10">
    <location>
        <begin position="1120"/>
        <end position="1158"/>
    </location>
</feature>
<dbReference type="InterPro" id="IPR027417">
    <property type="entry name" value="P-loop_NTPase"/>
</dbReference>
<evidence type="ECO:0000256" key="3">
    <source>
        <dbReference type="ARBA" id="ARBA00022771"/>
    </source>
</evidence>
<dbReference type="PANTHER" id="PTHR45865:SF1">
    <property type="entry name" value="E3 UBIQUITIN-PROTEIN LIGASE SHPRH"/>
    <property type="match status" value="1"/>
</dbReference>
<evidence type="ECO:0000313" key="13">
    <source>
        <dbReference type="Proteomes" id="UP001316803"/>
    </source>
</evidence>
<comment type="caution">
    <text evidence="12">The sequence shown here is derived from an EMBL/GenBank/DDBJ whole genome shotgun (WGS) entry which is preliminary data.</text>
</comment>
<keyword evidence="13" id="KW-1185">Reference proteome</keyword>
<keyword evidence="3 7" id="KW-0863">Zinc-finger</keyword>
<dbReference type="InterPro" id="IPR059033">
    <property type="entry name" value="C144_05_dom"/>
</dbReference>
<dbReference type="PROSITE" id="PS51194">
    <property type="entry name" value="HELICASE_CTER"/>
    <property type="match status" value="1"/>
</dbReference>
<evidence type="ECO:0000256" key="8">
    <source>
        <dbReference type="SAM" id="Coils"/>
    </source>
</evidence>
<dbReference type="PROSITE" id="PS50089">
    <property type="entry name" value="ZF_RING_2"/>
    <property type="match status" value="1"/>
</dbReference>
<dbReference type="GO" id="GO:0000209">
    <property type="term" value="P:protein polyubiquitination"/>
    <property type="evidence" value="ECO:0007669"/>
    <property type="project" value="TreeGrafter"/>
</dbReference>
<feature type="region of interest" description="Disordered" evidence="9">
    <location>
        <begin position="1178"/>
        <end position="1200"/>
    </location>
</feature>
<keyword evidence="8" id="KW-0175">Coiled coil</keyword>
<evidence type="ECO:0000256" key="6">
    <source>
        <dbReference type="ARBA" id="ARBA00022840"/>
    </source>
</evidence>
<feature type="compositionally biased region" description="Acidic residues" evidence="9">
    <location>
        <begin position="688"/>
        <end position="702"/>
    </location>
</feature>
<dbReference type="EMBL" id="JAKLMC020000014">
    <property type="protein sequence ID" value="KAK5952669.1"/>
    <property type="molecule type" value="Genomic_DNA"/>
</dbReference>
<feature type="region of interest" description="Disordered" evidence="9">
    <location>
        <begin position="1"/>
        <end position="21"/>
    </location>
</feature>
<dbReference type="SUPFAM" id="SSF57850">
    <property type="entry name" value="RING/U-box"/>
    <property type="match status" value="1"/>
</dbReference>
<dbReference type="SUPFAM" id="SSF52540">
    <property type="entry name" value="P-loop containing nucleoside triphosphate hydrolases"/>
    <property type="match status" value="2"/>
</dbReference>
<keyword evidence="6" id="KW-0067">ATP-binding</keyword>
<evidence type="ECO:0000256" key="5">
    <source>
        <dbReference type="ARBA" id="ARBA00022833"/>
    </source>
</evidence>
<dbReference type="CDD" id="cd18793">
    <property type="entry name" value="SF2_C_SNF"/>
    <property type="match status" value="1"/>
</dbReference>
<evidence type="ECO:0000256" key="4">
    <source>
        <dbReference type="ARBA" id="ARBA00022801"/>
    </source>
</evidence>
<dbReference type="PROSITE" id="PS00518">
    <property type="entry name" value="ZF_RING_1"/>
    <property type="match status" value="1"/>
</dbReference>
<feature type="region of interest" description="Disordered" evidence="9">
    <location>
        <begin position="679"/>
        <end position="702"/>
    </location>
</feature>
<evidence type="ECO:0000256" key="1">
    <source>
        <dbReference type="ARBA" id="ARBA00022723"/>
    </source>
</evidence>
<sequence length="1480" mass="166377">MNAHDEDVRPTKRQKLDAKGTAAATSQPGYLTLARRLYTIRVNDAEVYKLLLKQGSSNEVELLEISGTSDNLRASIRIPGLKSTSEIAVDHVSRDDAVFISSCVQLPSTMKTTKKVHDQPLAQCLSTITIKTSVSMLELNLLWHDSVYPRERIDDKLRALLTQTHTGEEMSGLTSEPAKWDVKEFYDNVHIPPPEDVASLKLDSVQCKLYPFQDRVTRWMLSREGVQAESSGQVVRKPESMEELPLDFREVVDGDGRTCYLSKALSVVTSSRADVLSRFGSIRGGILAEAMGLGKTVEMIALMCSHAKQHSPSRPANVDKLRETGATLIITPPTILEQWKQEIKEHAPSLRVFHYTGIRSYAKKKENVLDFLADQDVVLTTYSVIASEIHYVQEKPDRALRNRPRREPPKSPLTQLLWWRCLLDEAQMVESGVSNAAIVARLIPRVNAWAVTGTPLKQSHRDLYGLLLFLRHEPWCQSTRLWDHLVFHHRDLFRQLIGSIALRHSKELVREELRIPAQSRKVVTMPFTAIEESHYAQLHYDMQQDCGFDSTGGPLDGEWNPDNPVTIDKMRTWLQRLRQTCLHPEVGGRNRKALGKRGGGPLRTVAQVLDVMIEQTDSIVHTEQRNVLMAKADQARLYEHARESQMAQDMFKKAYAEATTFVAECRTVLALELEKSESLRKDKAEQVADTETETEEVEEDADSALTTAKQRLRAALEVQHICTFFVGNTYYQLKQRAELELSPPEHQAEQAHTDNAAGAVSADEAVHDQSVVVSHGSKASEHEEQVKARIAELEKHEADAYEEAKKIRTELLAEVHRKATKRIKAIRAKRDKNTFTILPNLEYSDDDDFGGIESRKVFEKLYHYCKAMNEQAEQFQSMRAKMTDMLCRVLIDEEEGVELTGEEYEDSTKHQDEMYVVMEMLRALFADRSDAISGQENLLLKQETKQFLRSAKEGEGPAPDLMIKLLGQREKVRIDPSQQGSLRGITNEIRSLASSLEWQESVSTRAKAELVIVNRILQHVQKLQAAQAKSINALEQEVNLFRDTMNARLDYYRALQVISDMVAPIGKEEDVGKPVNQAWVDRLSGVEETAAKKLSVAMSKKRYLLHLRNEQSSDGEAKICTICQFEFEIGTLTVCGHQFCKECIQLWWSEHRNCPVCKRRLQLTDFYDVTYKPTEPAKESAVEETAVSGPSSSQPTQSNTIYTTISPTTLSQIKSIELRGSSYGSKVDTLVRHILHLRKADPGSKSIIFSQYRDFLEVLSKCLRANDIIHSKFDERDGIIDFKSNPANECFLLHAKAHAAGLNLVCASHVILCEPLINTAIELQAVARVHRIGQVRETCVWMYIVENTVEEAIYEISVKRRLAHMDSKSRDVSRTVSRAATPGVEKGELAIEAANAKELQAADLSKMFASGKAGGEMVDREDLWECLFGNAKRRAGARPARCLGDLPAASAAGQGHGVVGAGSEIARHLRGEAAEGRREV</sequence>
<dbReference type="Proteomes" id="UP001316803">
    <property type="component" value="Unassembled WGS sequence"/>
</dbReference>
<feature type="coiled-coil region" evidence="8">
    <location>
        <begin position="779"/>
        <end position="810"/>
    </location>
</feature>
<keyword evidence="4" id="KW-0378">Hydrolase</keyword>
<dbReference type="GO" id="GO:0016787">
    <property type="term" value="F:hydrolase activity"/>
    <property type="evidence" value="ECO:0007669"/>
    <property type="project" value="UniProtKB-KW"/>
</dbReference>
<dbReference type="GO" id="GO:0061630">
    <property type="term" value="F:ubiquitin protein ligase activity"/>
    <property type="evidence" value="ECO:0007669"/>
    <property type="project" value="TreeGrafter"/>
</dbReference>
<dbReference type="InterPro" id="IPR017907">
    <property type="entry name" value="Znf_RING_CS"/>
</dbReference>
<dbReference type="SMART" id="SM00184">
    <property type="entry name" value="RING"/>
    <property type="match status" value="1"/>
</dbReference>
<dbReference type="InterPro" id="IPR014001">
    <property type="entry name" value="Helicase_ATP-bd"/>
</dbReference>
<dbReference type="Pfam" id="PF00176">
    <property type="entry name" value="SNF2-rel_dom"/>
    <property type="match status" value="1"/>
</dbReference>
<feature type="domain" description="Helicase C-terminal" evidence="11">
    <location>
        <begin position="1229"/>
        <end position="1373"/>
    </location>
</feature>
<dbReference type="GO" id="GO:0005634">
    <property type="term" value="C:nucleus"/>
    <property type="evidence" value="ECO:0007669"/>
    <property type="project" value="TreeGrafter"/>
</dbReference>
<gene>
    <name evidence="12" type="ORF">OHC33_006261</name>
</gene>
<accession>A0AAN8I5B4</accession>
<dbReference type="Gene3D" id="3.40.50.300">
    <property type="entry name" value="P-loop containing nucleotide triphosphate hydrolases"/>
    <property type="match status" value="1"/>
</dbReference>
<organism evidence="12 13">
    <name type="scientific">Knufia fluminis</name>
    <dbReference type="NCBI Taxonomy" id="191047"/>
    <lineage>
        <taxon>Eukaryota</taxon>
        <taxon>Fungi</taxon>
        <taxon>Dikarya</taxon>
        <taxon>Ascomycota</taxon>
        <taxon>Pezizomycotina</taxon>
        <taxon>Eurotiomycetes</taxon>
        <taxon>Chaetothyriomycetidae</taxon>
        <taxon>Chaetothyriales</taxon>
        <taxon>Trichomeriaceae</taxon>
        <taxon>Knufia</taxon>
    </lineage>
</organism>
<dbReference type="Gene3D" id="3.30.40.10">
    <property type="entry name" value="Zinc/RING finger domain, C3HC4 (zinc finger)"/>
    <property type="match status" value="1"/>
</dbReference>
<evidence type="ECO:0000256" key="2">
    <source>
        <dbReference type="ARBA" id="ARBA00022741"/>
    </source>
</evidence>
<keyword evidence="5" id="KW-0862">Zinc</keyword>
<dbReference type="GO" id="GO:0005524">
    <property type="term" value="F:ATP binding"/>
    <property type="evidence" value="ECO:0007669"/>
    <property type="project" value="InterPro"/>
</dbReference>
<dbReference type="Pfam" id="PF26021">
    <property type="entry name" value="Ferritin_C144_05"/>
    <property type="match status" value="1"/>
</dbReference>
<keyword evidence="2" id="KW-0547">Nucleotide-binding</keyword>
<evidence type="ECO:0000259" key="10">
    <source>
        <dbReference type="PROSITE" id="PS50089"/>
    </source>
</evidence>
<dbReference type="Pfam" id="PF13639">
    <property type="entry name" value="zf-RING_2"/>
    <property type="match status" value="1"/>
</dbReference>
<dbReference type="SMART" id="SM00487">
    <property type="entry name" value="DEXDc"/>
    <property type="match status" value="1"/>
</dbReference>
<dbReference type="CDD" id="cd18070">
    <property type="entry name" value="DEXQc_SHPRH"/>
    <property type="match status" value="1"/>
</dbReference>
<feature type="region of interest" description="Disordered" evidence="9">
    <location>
        <begin position="743"/>
        <end position="763"/>
    </location>
</feature>
<keyword evidence="1" id="KW-0479">Metal-binding</keyword>
<name>A0AAN8I5B4_9EURO</name>
<protein>
    <submittedName>
        <fullName evidence="12">Uncharacterized protein</fullName>
    </submittedName>
</protein>
<dbReference type="SMART" id="SM00490">
    <property type="entry name" value="HELICc"/>
    <property type="match status" value="1"/>
</dbReference>
<dbReference type="InterPro" id="IPR000330">
    <property type="entry name" value="SNF2_N"/>
</dbReference>
<evidence type="ECO:0000256" key="9">
    <source>
        <dbReference type="SAM" id="MobiDB-lite"/>
    </source>
</evidence>
<dbReference type="InterPro" id="IPR001841">
    <property type="entry name" value="Znf_RING"/>
</dbReference>
<dbReference type="InterPro" id="IPR049730">
    <property type="entry name" value="SNF2/RAD54-like_C"/>
</dbReference>
<proteinExistence type="predicted"/>
<dbReference type="InterPro" id="IPR013083">
    <property type="entry name" value="Znf_RING/FYVE/PHD"/>
</dbReference>
<dbReference type="GO" id="GO:0008270">
    <property type="term" value="F:zinc ion binding"/>
    <property type="evidence" value="ECO:0007669"/>
    <property type="project" value="UniProtKB-KW"/>
</dbReference>
<evidence type="ECO:0000313" key="12">
    <source>
        <dbReference type="EMBL" id="KAK5952669.1"/>
    </source>
</evidence>
<dbReference type="Gene3D" id="3.40.50.10810">
    <property type="entry name" value="Tandem AAA-ATPase domain"/>
    <property type="match status" value="1"/>
</dbReference>